<dbReference type="AlphaFoldDB" id="A0A345DZP0"/>
<keyword evidence="2" id="KW-1185">Reference proteome</keyword>
<dbReference type="RefSeq" id="WP_114584562.1">
    <property type="nucleotide sequence ID" value="NZ_CP031150.1"/>
</dbReference>
<reference evidence="1 2" key="1">
    <citation type="submission" date="2018-07" db="EMBL/GenBank/DDBJ databases">
        <title>Genome sequences of Haloplanus sp. CBA1113.</title>
        <authorList>
            <person name="Kim Y.B."/>
            <person name="Roh S.W."/>
        </authorList>
    </citation>
    <scope>NUCLEOTIDE SEQUENCE [LARGE SCALE GENOMIC DNA]</scope>
    <source>
        <strain evidence="1 2">CBA1113</strain>
    </source>
</reference>
<proteinExistence type="predicted"/>
<dbReference type="EMBL" id="CP031150">
    <property type="protein sequence ID" value="AXG05412.1"/>
    <property type="molecule type" value="Genomic_DNA"/>
</dbReference>
<gene>
    <name evidence="1" type="ORF">DU500_02610</name>
</gene>
<name>A0A345DZP0_9EURY</name>
<protein>
    <submittedName>
        <fullName evidence="1">Uncharacterized protein</fullName>
    </submittedName>
</protein>
<evidence type="ECO:0000313" key="2">
    <source>
        <dbReference type="Proteomes" id="UP000253273"/>
    </source>
</evidence>
<accession>A0A345DZP0</accession>
<dbReference type="Proteomes" id="UP000253273">
    <property type="component" value="Chromosome"/>
</dbReference>
<evidence type="ECO:0000313" key="1">
    <source>
        <dbReference type="EMBL" id="AXG05412.1"/>
    </source>
</evidence>
<sequence length="66" mass="7263">MIGGLLARLAHRLRSDDGTESNDARFVPSPLDASVRYAHGGGGDEVERELDEIRDEAERLEGRRDG</sequence>
<dbReference type="KEGG" id="haj:DU500_02610"/>
<dbReference type="GeneID" id="37282241"/>
<dbReference type="OrthoDB" id="304869at2157"/>
<organism evidence="1 2">
    <name type="scientific">Haloplanus rubicundus</name>
    <dbReference type="NCBI Taxonomy" id="1547898"/>
    <lineage>
        <taxon>Archaea</taxon>
        <taxon>Methanobacteriati</taxon>
        <taxon>Methanobacteriota</taxon>
        <taxon>Stenosarchaea group</taxon>
        <taxon>Halobacteria</taxon>
        <taxon>Halobacteriales</taxon>
        <taxon>Haloferacaceae</taxon>
        <taxon>Haloplanus</taxon>
    </lineage>
</organism>